<evidence type="ECO:0000313" key="2">
    <source>
        <dbReference type="EMBL" id="PQJ74602.1"/>
    </source>
</evidence>
<dbReference type="AlphaFoldDB" id="A0A2S7WBJ3"/>
<dbReference type="InterPro" id="IPR034660">
    <property type="entry name" value="DinB/YfiT-like"/>
</dbReference>
<evidence type="ECO:0000313" key="3">
    <source>
        <dbReference type="Proteomes" id="UP000237608"/>
    </source>
</evidence>
<protein>
    <submittedName>
        <fullName evidence="2">Damage-inducible protein DinB</fullName>
    </submittedName>
</protein>
<reference evidence="2 3" key="1">
    <citation type="submission" date="2016-12" db="EMBL/GenBank/DDBJ databases">
        <title>Trade-off between light-utilization and light-protection in marine flavobacteria.</title>
        <authorList>
            <person name="Kumagai Y."/>
            <person name="Yoshizawa S."/>
            <person name="Kogure K."/>
            <person name="Iwasaki W."/>
        </authorList>
    </citation>
    <scope>NUCLEOTIDE SEQUENCE [LARGE SCALE GENOMIC DNA]</scope>
    <source>
        <strain evidence="2 3">KCTC 22729</strain>
    </source>
</reference>
<dbReference type="Gene3D" id="1.20.120.450">
    <property type="entry name" value="dinb family like domain"/>
    <property type="match status" value="1"/>
</dbReference>
<comment type="caution">
    <text evidence="2">The sequence shown here is derived from an EMBL/GenBank/DDBJ whole genome shotgun (WGS) entry which is preliminary data.</text>
</comment>
<dbReference type="Proteomes" id="UP000237608">
    <property type="component" value="Unassembled WGS sequence"/>
</dbReference>
<organism evidence="2 3">
    <name type="scientific">Polaribacter gangjinensis</name>
    <dbReference type="NCBI Taxonomy" id="574710"/>
    <lineage>
        <taxon>Bacteria</taxon>
        <taxon>Pseudomonadati</taxon>
        <taxon>Bacteroidota</taxon>
        <taxon>Flavobacteriia</taxon>
        <taxon>Flavobacteriales</taxon>
        <taxon>Flavobacteriaceae</taxon>
    </lineage>
</organism>
<dbReference type="EMBL" id="MSCL01000001">
    <property type="protein sequence ID" value="PQJ74602.1"/>
    <property type="molecule type" value="Genomic_DNA"/>
</dbReference>
<feature type="domain" description="DinB-like" evidence="1">
    <location>
        <begin position="30"/>
        <end position="163"/>
    </location>
</feature>
<dbReference type="Pfam" id="PF12867">
    <property type="entry name" value="DinB_2"/>
    <property type="match status" value="1"/>
</dbReference>
<dbReference type="InterPro" id="IPR024775">
    <property type="entry name" value="DinB-like"/>
</dbReference>
<dbReference type="OrthoDB" id="9793216at2"/>
<keyword evidence="3" id="KW-1185">Reference proteome</keyword>
<dbReference type="RefSeq" id="WP_105045752.1">
    <property type="nucleotide sequence ID" value="NZ_CP150662.1"/>
</dbReference>
<sequence>MISSHEYAPYYEGYIQPLAQNGKSIVENLVISQDNFQQSLQNISIEKQLFAYDSGKWTVKEVVQHIIDTERVFCYRALCFARNDKTALPGFDQDLFVTNDNANARNWNDLLDEMRVVRQGTILLFNSFTDEALLRIGSGSGKNMSVRAIGFLCSGHQMHHLKVLQERYL</sequence>
<name>A0A2S7WBJ3_9FLAO</name>
<accession>A0A2S7WBJ3</accession>
<dbReference type="SUPFAM" id="SSF109854">
    <property type="entry name" value="DinB/YfiT-like putative metalloenzymes"/>
    <property type="match status" value="1"/>
</dbReference>
<evidence type="ECO:0000259" key="1">
    <source>
        <dbReference type="Pfam" id="PF12867"/>
    </source>
</evidence>
<proteinExistence type="predicted"/>
<gene>
    <name evidence="2" type="ORF">BTO13_04725</name>
</gene>